<dbReference type="eggNOG" id="ENOG502QTDG">
    <property type="taxonomic scope" value="Eukaryota"/>
</dbReference>
<proteinExistence type="predicted"/>
<dbReference type="PANTHER" id="PTHR46478">
    <property type="entry name" value="VON WILLEBRAND FACTOR A DOMAIN-CONTAINING PROTEIN 3A"/>
    <property type="match status" value="1"/>
</dbReference>
<evidence type="ECO:0000256" key="1">
    <source>
        <dbReference type="SAM" id="MobiDB-lite"/>
    </source>
</evidence>
<dbReference type="InParanoid" id="T1F2B6"/>
<dbReference type="OrthoDB" id="299997at2759"/>
<name>T1F2B6_HELRO</name>
<evidence type="ECO:0000313" key="4">
    <source>
        <dbReference type="EnsemblMetazoa" id="HelroP169786"/>
    </source>
</evidence>
<dbReference type="Pfam" id="PF13768">
    <property type="entry name" value="VWA_3"/>
    <property type="match status" value="3"/>
</dbReference>
<feature type="region of interest" description="Disordered" evidence="1">
    <location>
        <begin position="1"/>
        <end position="129"/>
    </location>
</feature>
<sequence>MFDFDDSMLSNNLEGRDYSTRNSTQRKPVQKGKPQPLTIFNETDLGKQTKASKKPQGTEQKSHRHEKTPHDDRLAFTTGRHNDNHHARNNNSSRSNEKHNVKFKNTNNNNKNKYYSKNNNYNSNNNNKKKDWINNWNAADVGNSYVDKRELVTHVNQTNDLADMSDDLKNLCKKYRTMEDWMRIHSLSYLKLDMKHLLSLAKFKRPKMSKTTGKLQQCMEFQRSDVDSFHSRLQAAIEEYSVKIKEYFKGTKRYFGDVRGDRVAVVLDCSEDNFVHNRRMLYISALKRIICIAPFLTASSFPTATTATATTTAACAATVATYKATSIATDTTAKQLVQEQLSNRRSLFLAAYNSRYYKLWSSPEFISQTKPECGLQMICDYVERRLLSLNVCVHFVSFECYDEATNELMRRFASDTGGVYHCFNKRFEQKLNYTSSELELLLKEVKKCQQVLLSIYNIRTGMLGTAIVKIIEEISQELSQYPFNQSLPSNHFQPLQLEPITFKQDTSHDWLLRNGLKAKNLDIYQVLSRNAFSYRQQFVHVTGKTVQSLVNERAMVQFHWSDGSIKNVHVNFLELQKYQGQLGEMVGLLEKRVEWLEKGSRRLFGSVTEEKCSLEIKMWRKTLVEPNGDQLQLAWKWIQSLKCSGSRNTLSGVMMVIENDEMTKFPLGLYLMTTGAPDQSRDLVTSYLEEHCLDGDVKLHVIYTSVDDYEPAIKRLDLSPYPNTGGYRAITNGTPILNDVMIFDPNSPLVPPANLTDFYDNLRFTDQLNQIAFNKHANLIADQETGSERPRYMSRNVSYINPSIAPLDTLFTIIIVVILTLQLKQNSNQSDIIESDDVTLLRDEMEKAKEHSRKCTQLVEAVRSKNRLLHEENRSLLSLKQTILSAARQNHINEKEKIKRRVTKNLAYMGGSKFRPSSAPQESYGRVRGENNPSDYDEKDTNVYRHILLKNDQLIIIENEVKVLIKKYLLRLKWLYTGSRRYFGQILEDSCIIIIDTSGSMVDHVTEVKSALKLLLDEQIAHVCKLFNILTFSNEVRAWKLRMTGVNEETLRQAREWVDENLNAHGNTCTLHALQIAFKMSEASSIYLLTDGRPDTTMSLIGQEVGQMNINKGSNNRVKVNTISFNCNDEQANSFLKKLAHENGGRYMRLSPGRNVSLLLDTMVTRGFSDYQLSTLGAEEGDDVEEVCKEVSKLSTILNDIHNYKQLNNEWNMT</sequence>
<dbReference type="CTD" id="20202966"/>
<reference evidence="3 5" key="2">
    <citation type="journal article" date="2013" name="Nature">
        <title>Insights into bilaterian evolution from three spiralian genomes.</title>
        <authorList>
            <person name="Simakov O."/>
            <person name="Marletaz F."/>
            <person name="Cho S.J."/>
            <person name="Edsinger-Gonzales E."/>
            <person name="Havlak P."/>
            <person name="Hellsten U."/>
            <person name="Kuo D.H."/>
            <person name="Larsson T."/>
            <person name="Lv J."/>
            <person name="Arendt D."/>
            <person name="Savage R."/>
            <person name="Osoegawa K."/>
            <person name="de Jong P."/>
            <person name="Grimwood J."/>
            <person name="Chapman J.A."/>
            <person name="Shapiro H."/>
            <person name="Aerts A."/>
            <person name="Otillar R.P."/>
            <person name="Terry A.Y."/>
            <person name="Boore J.L."/>
            <person name="Grigoriev I.V."/>
            <person name="Lindberg D.R."/>
            <person name="Seaver E.C."/>
            <person name="Weisblat D.A."/>
            <person name="Putnam N.H."/>
            <person name="Rokhsar D.S."/>
        </authorList>
    </citation>
    <scope>NUCLEOTIDE SEQUENCE</scope>
</reference>
<feature type="compositionally biased region" description="Basic and acidic residues" evidence="1">
    <location>
        <begin position="68"/>
        <end position="86"/>
    </location>
</feature>
<feature type="domain" description="VWFA" evidence="2">
    <location>
        <begin position="376"/>
        <end position="422"/>
    </location>
</feature>
<dbReference type="InterPro" id="IPR036465">
    <property type="entry name" value="vWFA_dom_sf"/>
</dbReference>
<dbReference type="Gene3D" id="3.40.50.410">
    <property type="entry name" value="von Willebrand factor, type A domain"/>
    <property type="match status" value="1"/>
</dbReference>
<dbReference type="Proteomes" id="UP000015101">
    <property type="component" value="Unassembled WGS sequence"/>
</dbReference>
<dbReference type="STRING" id="6412.T1F2B6"/>
<dbReference type="InterPro" id="IPR002035">
    <property type="entry name" value="VWF_A"/>
</dbReference>
<dbReference type="RefSeq" id="XP_009013852.1">
    <property type="nucleotide sequence ID" value="XM_009015604.1"/>
</dbReference>
<feature type="domain" description="VWFA" evidence="2">
    <location>
        <begin position="622"/>
        <end position="702"/>
    </location>
</feature>
<accession>T1F2B6</accession>
<dbReference type="OMA" id="REWMRHY"/>
<dbReference type="EMBL" id="AMQM01003389">
    <property type="status" value="NOT_ANNOTATED_CDS"/>
    <property type="molecule type" value="Genomic_DNA"/>
</dbReference>
<dbReference type="KEGG" id="hro:HELRODRAFT_169786"/>
<organism evidence="4 5">
    <name type="scientific">Helobdella robusta</name>
    <name type="common">Californian leech</name>
    <dbReference type="NCBI Taxonomy" id="6412"/>
    <lineage>
        <taxon>Eukaryota</taxon>
        <taxon>Metazoa</taxon>
        <taxon>Spiralia</taxon>
        <taxon>Lophotrochozoa</taxon>
        <taxon>Annelida</taxon>
        <taxon>Clitellata</taxon>
        <taxon>Hirudinea</taxon>
        <taxon>Rhynchobdellida</taxon>
        <taxon>Glossiphoniidae</taxon>
        <taxon>Helobdella</taxon>
    </lineage>
</organism>
<evidence type="ECO:0000313" key="5">
    <source>
        <dbReference type="Proteomes" id="UP000015101"/>
    </source>
</evidence>
<gene>
    <name evidence="4" type="primary">20202966</name>
    <name evidence="3" type="ORF">HELRODRAFT_169786</name>
</gene>
<dbReference type="PANTHER" id="PTHR46478:SF1">
    <property type="entry name" value="VON WILLEBRAND FACTOR A DOMAIN-CONTAINING PROTEIN 3A"/>
    <property type="match status" value="1"/>
</dbReference>
<feature type="compositionally biased region" description="Low complexity" evidence="1">
    <location>
        <begin position="103"/>
        <end position="126"/>
    </location>
</feature>
<dbReference type="EMBL" id="KB096134">
    <property type="protein sequence ID" value="ESO08063.1"/>
    <property type="molecule type" value="Genomic_DNA"/>
</dbReference>
<dbReference type="SUPFAM" id="SSF53300">
    <property type="entry name" value="vWA-like"/>
    <property type="match status" value="1"/>
</dbReference>
<reference evidence="5" key="1">
    <citation type="submission" date="2012-12" db="EMBL/GenBank/DDBJ databases">
        <authorList>
            <person name="Hellsten U."/>
            <person name="Grimwood J."/>
            <person name="Chapman J.A."/>
            <person name="Shapiro H."/>
            <person name="Aerts A."/>
            <person name="Otillar R.P."/>
            <person name="Terry A.Y."/>
            <person name="Boore J.L."/>
            <person name="Simakov O."/>
            <person name="Marletaz F."/>
            <person name="Cho S.-J."/>
            <person name="Edsinger-Gonzales E."/>
            <person name="Havlak P."/>
            <person name="Kuo D.-H."/>
            <person name="Larsson T."/>
            <person name="Lv J."/>
            <person name="Arendt D."/>
            <person name="Savage R."/>
            <person name="Osoegawa K."/>
            <person name="de Jong P."/>
            <person name="Lindberg D.R."/>
            <person name="Seaver E.C."/>
            <person name="Weisblat D.A."/>
            <person name="Putnam N.H."/>
            <person name="Grigoriev I.V."/>
            <person name="Rokhsar D.S."/>
        </authorList>
    </citation>
    <scope>NUCLEOTIDE SEQUENCE</scope>
</reference>
<reference evidence="4" key="3">
    <citation type="submission" date="2015-06" db="UniProtKB">
        <authorList>
            <consortium name="EnsemblMetazoa"/>
        </authorList>
    </citation>
    <scope>IDENTIFICATION</scope>
</reference>
<feature type="region of interest" description="Disordered" evidence="1">
    <location>
        <begin position="912"/>
        <end position="936"/>
    </location>
</feature>
<dbReference type="GeneID" id="20202966"/>
<protein>
    <recommendedName>
        <fullName evidence="2">VWFA domain-containing protein</fullName>
    </recommendedName>
</protein>
<feature type="domain" description="VWFA" evidence="2">
    <location>
        <begin position="992"/>
        <end position="1147"/>
    </location>
</feature>
<dbReference type="EnsemblMetazoa" id="HelroT169786">
    <property type="protein sequence ID" value="HelroP169786"/>
    <property type="gene ID" value="HelroG169786"/>
</dbReference>
<dbReference type="HOGENOM" id="CLU_008839_0_0_1"/>
<keyword evidence="5" id="KW-1185">Reference proteome</keyword>
<evidence type="ECO:0000313" key="3">
    <source>
        <dbReference type="EMBL" id="ESO08063.1"/>
    </source>
</evidence>
<evidence type="ECO:0000259" key="2">
    <source>
        <dbReference type="Pfam" id="PF13768"/>
    </source>
</evidence>
<dbReference type="AlphaFoldDB" id="T1F2B6"/>